<dbReference type="Proteomes" id="UP001589532">
    <property type="component" value="Unassembled WGS sequence"/>
</dbReference>
<accession>A0ABV5SDK3</accession>
<evidence type="ECO:0000313" key="2">
    <source>
        <dbReference type="Proteomes" id="UP001589532"/>
    </source>
</evidence>
<reference evidence="1 2" key="1">
    <citation type="submission" date="2024-09" db="EMBL/GenBank/DDBJ databases">
        <authorList>
            <person name="Sun Q."/>
            <person name="Mori K."/>
        </authorList>
    </citation>
    <scope>NUCLEOTIDE SEQUENCE [LARGE SCALE GENOMIC DNA]</scope>
    <source>
        <strain evidence="1 2">JCM 3143</strain>
    </source>
</reference>
<dbReference type="RefSeq" id="WP_344990167.1">
    <property type="nucleotide sequence ID" value="NZ_BAAAXV010000005.1"/>
</dbReference>
<proteinExistence type="predicted"/>
<gene>
    <name evidence="1" type="ORF">ACFFSA_41785</name>
</gene>
<protein>
    <submittedName>
        <fullName evidence="1">Uncharacterized protein</fullName>
    </submittedName>
</protein>
<evidence type="ECO:0000313" key="1">
    <source>
        <dbReference type="EMBL" id="MFB9629644.1"/>
    </source>
</evidence>
<name>A0ABV5SDK3_9ACTN</name>
<keyword evidence="2" id="KW-1185">Reference proteome</keyword>
<organism evidence="1 2">
    <name type="scientific">Nonomuraea helvata</name>
    <dbReference type="NCBI Taxonomy" id="37484"/>
    <lineage>
        <taxon>Bacteria</taxon>
        <taxon>Bacillati</taxon>
        <taxon>Actinomycetota</taxon>
        <taxon>Actinomycetes</taxon>
        <taxon>Streptosporangiales</taxon>
        <taxon>Streptosporangiaceae</taxon>
        <taxon>Nonomuraea</taxon>
    </lineage>
</organism>
<sequence>MPNTHDEALRWESWLHAYEQARDELPRAISGRCPNCGRACLRLVYRLRIPHLLVGDAHFWCDHCLQGPYLGRVEIPEAAAADADEQAYQRVRPTIPDYQLIPPATSELP</sequence>
<comment type="caution">
    <text evidence="1">The sequence shown here is derived from an EMBL/GenBank/DDBJ whole genome shotgun (WGS) entry which is preliminary data.</text>
</comment>
<dbReference type="EMBL" id="JBHMBW010000062">
    <property type="protein sequence ID" value="MFB9629644.1"/>
    <property type="molecule type" value="Genomic_DNA"/>
</dbReference>